<evidence type="ECO:0000313" key="3">
    <source>
        <dbReference type="Proteomes" id="UP000543579"/>
    </source>
</evidence>
<gene>
    <name evidence="2" type="ORF">FHS07_001900</name>
</gene>
<dbReference type="AlphaFoldDB" id="A0A7W5CJ22"/>
<dbReference type="EMBL" id="JACHXY010000002">
    <property type="protein sequence ID" value="MBB3158204.1"/>
    <property type="molecule type" value="Genomic_DNA"/>
</dbReference>
<dbReference type="RefSeq" id="WP_183419662.1">
    <property type="nucleotide sequence ID" value="NZ_JACHXY010000002.1"/>
</dbReference>
<organism evidence="2 3">
    <name type="scientific">Microbacterium proteolyticum</name>
    <dbReference type="NCBI Taxonomy" id="1572644"/>
    <lineage>
        <taxon>Bacteria</taxon>
        <taxon>Bacillati</taxon>
        <taxon>Actinomycetota</taxon>
        <taxon>Actinomycetes</taxon>
        <taxon>Micrococcales</taxon>
        <taxon>Microbacteriaceae</taxon>
        <taxon>Microbacterium</taxon>
    </lineage>
</organism>
<sequence>MDPRPGARLGRVDTDRELTYLRAGSDPPWERPHRDGVDVTDHPAAWTPYQRERRLSFEARVADYRQRGLIDP</sequence>
<proteinExistence type="predicted"/>
<accession>A0A7W5CJ22</accession>
<evidence type="ECO:0000256" key="1">
    <source>
        <dbReference type="SAM" id="MobiDB-lite"/>
    </source>
</evidence>
<feature type="compositionally biased region" description="Basic and acidic residues" evidence="1">
    <location>
        <begin position="28"/>
        <end position="41"/>
    </location>
</feature>
<dbReference type="Proteomes" id="UP000543579">
    <property type="component" value="Unassembled WGS sequence"/>
</dbReference>
<name>A0A7W5CJ22_9MICO</name>
<reference evidence="2 3" key="1">
    <citation type="submission" date="2020-08" db="EMBL/GenBank/DDBJ databases">
        <title>Genomic Encyclopedia of Type Strains, Phase III (KMG-III): the genomes of soil and plant-associated and newly described type strains.</title>
        <authorList>
            <person name="Whitman W."/>
        </authorList>
    </citation>
    <scope>NUCLEOTIDE SEQUENCE [LARGE SCALE GENOMIC DNA]</scope>
    <source>
        <strain evidence="2 3">CECT 8356</strain>
    </source>
</reference>
<feature type="region of interest" description="Disordered" evidence="1">
    <location>
        <begin position="22"/>
        <end position="42"/>
    </location>
</feature>
<evidence type="ECO:0000313" key="2">
    <source>
        <dbReference type="EMBL" id="MBB3158204.1"/>
    </source>
</evidence>
<protein>
    <submittedName>
        <fullName evidence="2">Uncharacterized protein</fullName>
    </submittedName>
</protein>
<comment type="caution">
    <text evidence="2">The sequence shown here is derived from an EMBL/GenBank/DDBJ whole genome shotgun (WGS) entry which is preliminary data.</text>
</comment>